<evidence type="ECO:0000256" key="4">
    <source>
        <dbReference type="ARBA" id="ARBA00022490"/>
    </source>
</evidence>
<dbReference type="GO" id="GO:1990112">
    <property type="term" value="C:RQC complex"/>
    <property type="evidence" value="ECO:0007669"/>
    <property type="project" value="TreeGrafter"/>
</dbReference>
<dbReference type="GO" id="GO:0005634">
    <property type="term" value="C:nucleus"/>
    <property type="evidence" value="ECO:0007669"/>
    <property type="project" value="UniProtKB-SubCell"/>
</dbReference>
<dbReference type="PANTHER" id="PTHR15239">
    <property type="entry name" value="NUCLEAR EXPORT MEDIATOR FACTOR NEMF"/>
    <property type="match status" value="1"/>
</dbReference>
<dbReference type="InterPro" id="IPR021846">
    <property type="entry name" value="NFACT-C"/>
</dbReference>
<comment type="caution">
    <text evidence="11">The sequence shown here is derived from an EMBL/GenBank/DDBJ whole genome shotgun (WGS) entry which is preliminary data.</text>
</comment>
<feature type="compositionally biased region" description="Basic residues" evidence="8">
    <location>
        <begin position="808"/>
        <end position="819"/>
    </location>
</feature>
<evidence type="ECO:0000256" key="1">
    <source>
        <dbReference type="ARBA" id="ARBA00004123"/>
    </source>
</evidence>
<evidence type="ECO:0000256" key="2">
    <source>
        <dbReference type="ARBA" id="ARBA00004496"/>
    </source>
</evidence>
<dbReference type="Proteomes" id="UP001367676">
    <property type="component" value="Unassembled WGS sequence"/>
</dbReference>
<dbReference type="Pfam" id="PF05833">
    <property type="entry name" value="NFACT_N"/>
    <property type="match status" value="1"/>
</dbReference>
<keyword evidence="12" id="KW-1185">Reference proteome</keyword>
<evidence type="ECO:0000256" key="6">
    <source>
        <dbReference type="ARBA" id="ARBA00023242"/>
    </source>
</evidence>
<dbReference type="InterPro" id="IPR051608">
    <property type="entry name" value="RQC_Subunit_NEMF"/>
</dbReference>
<name>A0AAN9TF62_9HEMI</name>
<dbReference type="GO" id="GO:0043023">
    <property type="term" value="F:ribosomal large subunit binding"/>
    <property type="evidence" value="ECO:0007669"/>
    <property type="project" value="TreeGrafter"/>
</dbReference>
<dbReference type="GO" id="GO:1990116">
    <property type="term" value="P:ribosome-associated ubiquitin-dependent protein catabolic process"/>
    <property type="evidence" value="ECO:0007669"/>
    <property type="project" value="TreeGrafter"/>
</dbReference>
<feature type="compositionally biased region" description="Basic residues" evidence="8">
    <location>
        <begin position="770"/>
        <end position="785"/>
    </location>
</feature>
<evidence type="ECO:0000256" key="3">
    <source>
        <dbReference type="ARBA" id="ARBA00008318"/>
    </source>
</evidence>
<dbReference type="GO" id="GO:0000049">
    <property type="term" value="F:tRNA binding"/>
    <property type="evidence" value="ECO:0007669"/>
    <property type="project" value="TreeGrafter"/>
</dbReference>
<sequence length="970" mass="110583">MKTRFSTYDLICSVRELQSLIGMRVNQVYDVDSKTYLIRLQQGEKKAPLLIESGIRIHTTSFEWPKNVAPSGFSMKLRKHIKNKRLEKLHQLGLDRIIDLQFGSGEAAYHIIVELYDRGNIILTDCSYSILNLLRPHTEGDDVKFVVREKYPSDRGKERPEPPSEVFLKEVFSNAKPEDLIKKILNPNLIYGPAIIEHVLLSVGISPAFKVKDFNLEESVIKLIEAFHLAETIIDTAFSSTNKGYIIQKKEKRPNENEEFFTNQEFHPMIFSQHKDRPFIEYESFDRAVDEFFSNLEGQKIDIKGVQQEMAAVKKLENVKKDHEKRVRSLEISQGEDTKRAELIARNQTLVDDAIMAIRRAIASQMSWADIGNLVKEASSNGDPIASTIKQLKLHINHISVLLTDPYEDSDDDGSLLYKPTVVDIDLDLSAYANAERYYEKKRQAASKQKKTLESQDKAFKSAEKKTKQTLKEVKTGVSISKARKVYWFEKFFWFISSENYLVIGGRDQQQNEVIVKRYLKTNDIYVHAGIVGASSVVIKNPKNEAIPPKTLNEAGTMAICYSNSWEAKVVTSAWWVYANQVSKTAPTGEYLTSGSFMIRGKKNFLPQCHLIMGFTFMFKLEDSSLDRHIDERKKKDIEESVEESISNNEQDVDLQISEDSGDEETEKELSSIKEEPELYPDTEVVVEHKRDEAKCNVNTKISTTARNKNDFHADDVEGEDYVVYLGDNVPIVIKPTEKKAKPKSMVNNEKSKENQEISAVCENDSKPQTKQKRGQKSKLKKIKEKYKDQDEEERELRMKILQGSHQKDKKKKKDKKGSKNVSVKKEIQAKKSPAPVQLLSTDEDYKLSSPNVEEDEDDKEDTSEITTTIDVDMLNSLTGQPVPEDELLFAVPVIAPYNAIVNYKYKVKLTPGTGKRGKAAKTALNVFLKDKSATQREKDLLKFVKDQDLARNFPGKVKISAPQLMKVKS</sequence>
<protein>
    <recommendedName>
        <fullName evidence="13">Nuclear export mediator factor NEMF homolog</fullName>
    </recommendedName>
</protein>
<dbReference type="GO" id="GO:0072344">
    <property type="term" value="P:rescue of stalled ribosome"/>
    <property type="evidence" value="ECO:0007669"/>
    <property type="project" value="TreeGrafter"/>
</dbReference>
<feature type="compositionally biased region" description="Basic and acidic residues" evidence="8">
    <location>
        <begin position="668"/>
        <end position="677"/>
    </location>
</feature>
<dbReference type="Pfam" id="PF05670">
    <property type="entry name" value="NFACT-R_1"/>
    <property type="match status" value="1"/>
</dbReference>
<evidence type="ECO:0000313" key="12">
    <source>
        <dbReference type="Proteomes" id="UP001367676"/>
    </source>
</evidence>
<gene>
    <name evidence="11" type="ORF">V9T40_004818</name>
</gene>
<dbReference type="GO" id="GO:0005737">
    <property type="term" value="C:cytoplasm"/>
    <property type="evidence" value="ECO:0007669"/>
    <property type="project" value="UniProtKB-SubCell"/>
</dbReference>
<dbReference type="InterPro" id="IPR008532">
    <property type="entry name" value="NFACT_RNA-bd"/>
</dbReference>
<evidence type="ECO:0008006" key="13">
    <source>
        <dbReference type="Google" id="ProtNLM"/>
    </source>
</evidence>
<feature type="domain" description="NFACT RNA-binding" evidence="9">
    <location>
        <begin position="491"/>
        <end position="601"/>
    </location>
</feature>
<evidence type="ECO:0000259" key="10">
    <source>
        <dbReference type="Pfam" id="PF11923"/>
    </source>
</evidence>
<proteinExistence type="inferred from homology"/>
<feature type="region of interest" description="Disordered" evidence="8">
    <location>
        <begin position="739"/>
        <end position="866"/>
    </location>
</feature>
<keyword evidence="6" id="KW-0539">Nucleus</keyword>
<dbReference type="PANTHER" id="PTHR15239:SF6">
    <property type="entry name" value="RIBOSOME QUALITY CONTROL COMPLEX SUBUNIT NEMF"/>
    <property type="match status" value="1"/>
</dbReference>
<dbReference type="Gene3D" id="2.30.310.10">
    <property type="entry name" value="ibrinogen binding protein from staphylococcus aureus domain"/>
    <property type="match status" value="1"/>
</dbReference>
<keyword evidence="5 7" id="KW-0175">Coiled coil</keyword>
<reference evidence="11 12" key="1">
    <citation type="submission" date="2024-03" db="EMBL/GenBank/DDBJ databases">
        <title>Adaptation during the transition from Ophiocordyceps entomopathogen to insect associate is accompanied by gene loss and intensified selection.</title>
        <authorList>
            <person name="Ward C.M."/>
            <person name="Onetto C.A."/>
            <person name="Borneman A.R."/>
        </authorList>
    </citation>
    <scope>NUCLEOTIDE SEQUENCE [LARGE SCALE GENOMIC DNA]</scope>
    <source>
        <strain evidence="11">AWRI1</strain>
        <tissue evidence="11">Single Adult Female</tissue>
    </source>
</reference>
<evidence type="ECO:0000313" key="11">
    <source>
        <dbReference type="EMBL" id="KAK7583855.1"/>
    </source>
</evidence>
<evidence type="ECO:0000256" key="8">
    <source>
        <dbReference type="SAM" id="MobiDB-lite"/>
    </source>
</evidence>
<evidence type="ECO:0000256" key="7">
    <source>
        <dbReference type="SAM" id="Coils"/>
    </source>
</evidence>
<dbReference type="FunFam" id="2.30.310.10:FF:000001">
    <property type="entry name" value="Nuclear export mediator factor Nemf"/>
    <property type="match status" value="1"/>
</dbReference>
<accession>A0AAN9TF62</accession>
<dbReference type="Pfam" id="PF11923">
    <property type="entry name" value="NFACT-C"/>
    <property type="match status" value="1"/>
</dbReference>
<feature type="coiled-coil region" evidence="7">
    <location>
        <begin position="306"/>
        <end position="333"/>
    </location>
</feature>
<feature type="region of interest" description="Disordered" evidence="8">
    <location>
        <begin position="637"/>
        <end position="679"/>
    </location>
</feature>
<dbReference type="EMBL" id="JBBCAQ010000032">
    <property type="protein sequence ID" value="KAK7583855.1"/>
    <property type="molecule type" value="Genomic_DNA"/>
</dbReference>
<evidence type="ECO:0000259" key="9">
    <source>
        <dbReference type="Pfam" id="PF05670"/>
    </source>
</evidence>
<organism evidence="11 12">
    <name type="scientific">Parthenolecanium corni</name>
    <dbReference type="NCBI Taxonomy" id="536013"/>
    <lineage>
        <taxon>Eukaryota</taxon>
        <taxon>Metazoa</taxon>
        <taxon>Ecdysozoa</taxon>
        <taxon>Arthropoda</taxon>
        <taxon>Hexapoda</taxon>
        <taxon>Insecta</taxon>
        <taxon>Pterygota</taxon>
        <taxon>Neoptera</taxon>
        <taxon>Paraneoptera</taxon>
        <taxon>Hemiptera</taxon>
        <taxon>Sternorrhyncha</taxon>
        <taxon>Coccoidea</taxon>
        <taxon>Coccidae</taxon>
        <taxon>Parthenolecanium</taxon>
    </lineage>
</organism>
<comment type="subcellular location">
    <subcellularLocation>
        <location evidence="2">Cytoplasm</location>
    </subcellularLocation>
    <subcellularLocation>
        <location evidence="1">Nucleus</location>
    </subcellularLocation>
</comment>
<dbReference type="AlphaFoldDB" id="A0AAN9TF62"/>
<comment type="similarity">
    <text evidence="3">Belongs to the NEMF family.</text>
</comment>
<keyword evidence="4" id="KW-0963">Cytoplasm</keyword>
<dbReference type="NCBIfam" id="NF041120">
    <property type="entry name" value="RqcH_arch"/>
    <property type="match status" value="1"/>
</dbReference>
<feature type="compositionally biased region" description="Acidic residues" evidence="8">
    <location>
        <begin position="853"/>
        <end position="864"/>
    </location>
</feature>
<evidence type="ECO:0000256" key="5">
    <source>
        <dbReference type="ARBA" id="ARBA00023054"/>
    </source>
</evidence>
<feature type="domain" description="NFACT protein C-terminal" evidence="10">
    <location>
        <begin position="871"/>
        <end position="961"/>
    </location>
</feature>